<evidence type="ECO:0000313" key="1">
    <source>
        <dbReference type="EMBL" id="NDU98242.1"/>
    </source>
</evidence>
<keyword evidence="2" id="KW-1185">Reference proteome</keyword>
<proteinExistence type="predicted"/>
<comment type="caution">
    <text evidence="1">The sequence shown here is derived from an EMBL/GenBank/DDBJ whole genome shotgun (WGS) entry which is preliminary data.</text>
</comment>
<organism evidence="1 2">
    <name type="scientific">Spirosoma terrae</name>
    <dbReference type="NCBI Taxonomy" id="1968276"/>
    <lineage>
        <taxon>Bacteria</taxon>
        <taxon>Pseudomonadati</taxon>
        <taxon>Bacteroidota</taxon>
        <taxon>Cytophagia</taxon>
        <taxon>Cytophagales</taxon>
        <taxon>Cytophagaceae</taxon>
        <taxon>Spirosoma</taxon>
    </lineage>
</organism>
<dbReference type="EMBL" id="JAAFZH010000016">
    <property type="protein sequence ID" value="NDU98242.1"/>
    <property type="molecule type" value="Genomic_DNA"/>
</dbReference>
<name>A0A6L9LFX1_9BACT</name>
<protein>
    <submittedName>
        <fullName evidence="1">Uncharacterized protein</fullName>
    </submittedName>
</protein>
<accession>A0A6L9LFX1</accession>
<dbReference type="AlphaFoldDB" id="A0A6L9LFX1"/>
<sequence length="192" mass="22106">MSLTISVYTQFLSDDLIPKIVKRLNDFDMSVEGYPNFSFQEEQGFLPFKFSLTDTHLNSLKGKVLKSGFELYVDNFDLQSEKQKLVPKPTFFQKLLGRKGSEMAFAEPEIEDLLTDCKKVVSCVFNAEDSFEFRFACLTGAVLAKLTGGVYRSSDDIWYTGKDITEEVYKEVKEYEQSLTEVTVQFHEFAQW</sequence>
<dbReference type="Proteomes" id="UP000474175">
    <property type="component" value="Unassembled WGS sequence"/>
</dbReference>
<reference evidence="1 2" key="1">
    <citation type="submission" date="2020-02" db="EMBL/GenBank/DDBJ databases">
        <title>Draft genome sequence of two Spirosoma agri KCTC 52727 and Spirosoma terrae KCTC 52035.</title>
        <authorList>
            <person name="Rojas J."/>
            <person name="Ambika Manirajan B."/>
            <person name="Suarez C."/>
            <person name="Ratering S."/>
            <person name="Schnell S."/>
        </authorList>
    </citation>
    <scope>NUCLEOTIDE SEQUENCE [LARGE SCALE GENOMIC DNA]</scope>
    <source>
        <strain evidence="1 2">KCTC 52035</strain>
    </source>
</reference>
<evidence type="ECO:0000313" key="2">
    <source>
        <dbReference type="Proteomes" id="UP000474175"/>
    </source>
</evidence>
<gene>
    <name evidence="1" type="ORF">GK108_25380</name>
</gene>
<dbReference type="RefSeq" id="WP_163954379.1">
    <property type="nucleotide sequence ID" value="NZ_JAAFZH010000016.1"/>
</dbReference>